<evidence type="ECO:0000313" key="7">
    <source>
        <dbReference type="Proteomes" id="UP000078397"/>
    </source>
</evidence>
<comment type="caution">
    <text evidence="6">The sequence shown here is derived from an EMBL/GenBank/DDBJ whole genome shotgun (WGS) entry which is preliminary data.</text>
</comment>
<feature type="domain" description="Glycosyl transferase family 25" evidence="5">
    <location>
        <begin position="47"/>
        <end position="218"/>
    </location>
</feature>
<dbReference type="OrthoDB" id="47375at2759"/>
<organism evidence="6 7">
    <name type="scientific">Pochonia chlamydosporia 170</name>
    <dbReference type="NCBI Taxonomy" id="1380566"/>
    <lineage>
        <taxon>Eukaryota</taxon>
        <taxon>Fungi</taxon>
        <taxon>Dikarya</taxon>
        <taxon>Ascomycota</taxon>
        <taxon>Pezizomycotina</taxon>
        <taxon>Sordariomycetes</taxon>
        <taxon>Hypocreomycetidae</taxon>
        <taxon>Hypocreales</taxon>
        <taxon>Clavicipitaceae</taxon>
        <taxon>Pochonia</taxon>
    </lineage>
</organism>
<name>A0A179F139_METCM</name>
<feature type="compositionally biased region" description="Polar residues" evidence="4">
    <location>
        <begin position="104"/>
        <end position="124"/>
    </location>
</feature>
<evidence type="ECO:0000313" key="6">
    <source>
        <dbReference type="EMBL" id="OAQ59166.1"/>
    </source>
</evidence>
<accession>A0A179F139</accession>
<keyword evidence="7" id="KW-1185">Reference proteome</keyword>
<evidence type="ECO:0000256" key="2">
    <source>
        <dbReference type="ARBA" id="ARBA00022676"/>
    </source>
</evidence>
<dbReference type="AlphaFoldDB" id="A0A179F139"/>
<evidence type="ECO:0000256" key="4">
    <source>
        <dbReference type="SAM" id="MobiDB-lite"/>
    </source>
</evidence>
<feature type="region of interest" description="Disordered" evidence="4">
    <location>
        <begin position="104"/>
        <end position="125"/>
    </location>
</feature>
<dbReference type="GeneID" id="28852604"/>
<reference evidence="6 7" key="1">
    <citation type="journal article" date="2016" name="PLoS Pathog.">
        <title>Biosynthesis of antibiotic leucinostatins in bio-control fungus Purpureocillium lilacinum and their inhibition on phytophthora revealed by genome mining.</title>
        <authorList>
            <person name="Wang G."/>
            <person name="Liu Z."/>
            <person name="Lin R."/>
            <person name="Li E."/>
            <person name="Mao Z."/>
            <person name="Ling J."/>
            <person name="Yang Y."/>
            <person name="Yin W.B."/>
            <person name="Xie B."/>
        </authorList>
    </citation>
    <scope>NUCLEOTIDE SEQUENCE [LARGE SCALE GENOMIC DNA]</scope>
    <source>
        <strain evidence="6">170</strain>
    </source>
</reference>
<dbReference type="GO" id="GO:0016740">
    <property type="term" value="F:transferase activity"/>
    <property type="evidence" value="ECO:0007669"/>
    <property type="project" value="UniProtKB-KW"/>
</dbReference>
<dbReference type="PANTHER" id="PTHR10730:SF53">
    <property type="entry name" value="GLYCOSYLTRANSFERASE 25 FAMILY MEMBER"/>
    <property type="match status" value="1"/>
</dbReference>
<dbReference type="EMBL" id="LSBJ02000010">
    <property type="protein sequence ID" value="OAQ59166.1"/>
    <property type="molecule type" value="Genomic_DNA"/>
</dbReference>
<sequence>MATRYDRLDAASLQAYLSGIDITLSSGVSPDMMHDVGMPPTHTPGLLGDGQKGCWRAHANIWSKMLRENTKAALIIEADASWDTNLREIMLNLNRNFTEFLRSTDSQSLPKPRLRSQSQMTQNEPLDMNDEDPWHSDHWDIISIGQCSEETLNSDINMIYDDPHVPPGMDYYGRILGRERVIRKAGHQGCTTGYAVSLNGAAKLLLRFAADLDQAVDMGMSSLVQSGHLTSYSVYPPILAQWVYVDGISMDQRGSNSDMGGTEGSSIGSESDPNAVDWEDVRKAGSVWAPKKWPSNAAFEEMALQSAWQQIFGGADPYTGLTTTYSW</sequence>
<feature type="region of interest" description="Disordered" evidence="4">
    <location>
        <begin position="254"/>
        <end position="275"/>
    </location>
</feature>
<dbReference type="KEGG" id="pchm:VFPPC_10195"/>
<dbReference type="Pfam" id="PF01755">
    <property type="entry name" value="Glyco_transf_25"/>
    <property type="match status" value="1"/>
</dbReference>
<dbReference type="InterPro" id="IPR002654">
    <property type="entry name" value="Glyco_trans_25"/>
</dbReference>
<keyword evidence="3" id="KW-0808">Transferase</keyword>
<evidence type="ECO:0000256" key="3">
    <source>
        <dbReference type="ARBA" id="ARBA00022679"/>
    </source>
</evidence>
<evidence type="ECO:0000259" key="5">
    <source>
        <dbReference type="Pfam" id="PF01755"/>
    </source>
</evidence>
<proteinExistence type="inferred from homology"/>
<dbReference type="Proteomes" id="UP000078397">
    <property type="component" value="Unassembled WGS sequence"/>
</dbReference>
<gene>
    <name evidence="6" type="ORF">VFPPC_10195</name>
</gene>
<dbReference type="RefSeq" id="XP_018137221.1">
    <property type="nucleotide sequence ID" value="XM_018288610.1"/>
</dbReference>
<dbReference type="PANTHER" id="PTHR10730">
    <property type="entry name" value="PROCOLLAGEN-LYSINE,2-OXOGLUTARATE 5-DIOXYGENASE/GLYCOSYLTRANSFERASE 25 FAMILY MEMBER"/>
    <property type="match status" value="1"/>
</dbReference>
<protein>
    <submittedName>
        <fullName evidence="6">LPS glycosyltransferase</fullName>
    </submittedName>
</protein>
<comment type="similarity">
    <text evidence="1">Belongs to the glycosyltransferase 25 family.</text>
</comment>
<dbReference type="InterPro" id="IPR050757">
    <property type="entry name" value="Collagen_mod_GT25"/>
</dbReference>
<evidence type="ECO:0000256" key="1">
    <source>
        <dbReference type="ARBA" id="ARBA00006721"/>
    </source>
</evidence>
<keyword evidence="2" id="KW-0328">Glycosyltransferase</keyword>